<dbReference type="Pfam" id="PF00389">
    <property type="entry name" value="2-Hacid_dh"/>
    <property type="match status" value="1"/>
</dbReference>
<sequence length="331" mass="36620">MKPKIFVTRQIPKPAMDLLFLHFDVEFNKEDRVLTKKEIVKGVKGKDALLCLLTDSIDAEVLDAEPNLKMVSNYAVGFNNVDVKAATHHGILVTNTPGVLTDATADFAFTLLLAAARRVGEAERFVRKGKFKGWGPLHFLGQSTEDATLGIFGLGRIGREVARRAAQGFEMKILYHDVQRVPDFEKEFGAKFVDKETLLRESDFVSLHVPLNPNTHHLIGEKEFKLMKPTAVLVNTSRGPVVDEKALAQALQEKRIFAAGLDVYEREPVIEKALLKLENVVLAPHIASATVKSRTDMGLLAVNNLVSAFNGIAPDCLVNRKVLAKSRMKVT</sequence>
<gene>
    <name evidence="5" type="ORF">J4203_01240</name>
</gene>
<reference evidence="5" key="2">
    <citation type="submission" date="2021-05" db="EMBL/GenBank/DDBJ databases">
        <title>Protein family content uncovers lineage relationships and bacterial pathway maintenance mechanisms in DPANN archaea.</title>
        <authorList>
            <person name="Castelle C.J."/>
            <person name="Meheust R."/>
            <person name="Jaffe A.L."/>
            <person name="Seitz K."/>
            <person name="Gong X."/>
            <person name="Baker B.J."/>
            <person name="Banfield J.F."/>
        </authorList>
    </citation>
    <scope>NUCLEOTIDE SEQUENCE</scope>
    <source>
        <strain evidence="5">RIFCSPLOWO2_01_FULL_58_19</strain>
    </source>
</reference>
<accession>A0A8T4L999</accession>
<organism evidence="5 6">
    <name type="scientific">Candidatus Iainarchaeum sp</name>
    <dbReference type="NCBI Taxonomy" id="3101447"/>
    <lineage>
        <taxon>Archaea</taxon>
        <taxon>Candidatus Iainarchaeota</taxon>
        <taxon>Candidatus Iainarchaeia</taxon>
        <taxon>Candidatus Iainarchaeales</taxon>
        <taxon>Candidatus Iainarchaeaceae</taxon>
        <taxon>Candidatus Iainarchaeum</taxon>
    </lineage>
</organism>
<comment type="caution">
    <text evidence="5">The sequence shown here is derived from an EMBL/GenBank/DDBJ whole genome shotgun (WGS) entry which is preliminary data.</text>
</comment>
<evidence type="ECO:0000256" key="2">
    <source>
        <dbReference type="RuleBase" id="RU003719"/>
    </source>
</evidence>
<dbReference type="PANTHER" id="PTHR10996:SF283">
    <property type="entry name" value="GLYOXYLATE_HYDROXYPYRUVATE REDUCTASE B"/>
    <property type="match status" value="1"/>
</dbReference>
<dbReference type="FunFam" id="3.40.50.720:FF:000026">
    <property type="entry name" value="Glyoxylate/hydroxypyruvate reductase B"/>
    <property type="match status" value="1"/>
</dbReference>
<dbReference type="Proteomes" id="UP000678237">
    <property type="component" value="Unassembled WGS sequence"/>
</dbReference>
<keyword evidence="1 2" id="KW-0560">Oxidoreductase</keyword>
<dbReference type="PROSITE" id="PS00065">
    <property type="entry name" value="D_2_HYDROXYACID_DH_1"/>
    <property type="match status" value="1"/>
</dbReference>
<evidence type="ECO:0000259" key="3">
    <source>
        <dbReference type="Pfam" id="PF00389"/>
    </source>
</evidence>
<evidence type="ECO:0000313" key="6">
    <source>
        <dbReference type="Proteomes" id="UP000678237"/>
    </source>
</evidence>
<dbReference type="InterPro" id="IPR036291">
    <property type="entry name" value="NAD(P)-bd_dom_sf"/>
</dbReference>
<evidence type="ECO:0000259" key="4">
    <source>
        <dbReference type="Pfam" id="PF02826"/>
    </source>
</evidence>
<dbReference type="GO" id="GO:0005829">
    <property type="term" value="C:cytosol"/>
    <property type="evidence" value="ECO:0007669"/>
    <property type="project" value="TreeGrafter"/>
</dbReference>
<dbReference type="GO" id="GO:0030267">
    <property type="term" value="F:glyoxylate reductase (NADPH) activity"/>
    <property type="evidence" value="ECO:0007669"/>
    <property type="project" value="TreeGrafter"/>
</dbReference>
<dbReference type="PANTHER" id="PTHR10996">
    <property type="entry name" value="2-HYDROXYACID DEHYDROGENASE-RELATED"/>
    <property type="match status" value="1"/>
</dbReference>
<dbReference type="CDD" id="cd05301">
    <property type="entry name" value="GDH"/>
    <property type="match status" value="1"/>
</dbReference>
<dbReference type="InterPro" id="IPR006140">
    <property type="entry name" value="D-isomer_DH_NAD-bd"/>
</dbReference>
<dbReference type="Pfam" id="PF02826">
    <property type="entry name" value="2-Hacid_dh_C"/>
    <property type="match status" value="1"/>
</dbReference>
<dbReference type="PROSITE" id="PS00670">
    <property type="entry name" value="D_2_HYDROXYACID_DH_2"/>
    <property type="match status" value="1"/>
</dbReference>
<dbReference type="InterPro" id="IPR029752">
    <property type="entry name" value="D-isomer_DH_CS1"/>
</dbReference>
<dbReference type="GO" id="GO:0051287">
    <property type="term" value="F:NAD binding"/>
    <property type="evidence" value="ECO:0007669"/>
    <property type="project" value="InterPro"/>
</dbReference>
<evidence type="ECO:0000256" key="1">
    <source>
        <dbReference type="ARBA" id="ARBA00023002"/>
    </source>
</evidence>
<dbReference type="InterPro" id="IPR050223">
    <property type="entry name" value="D-isomer_2-hydroxyacid_DH"/>
</dbReference>
<feature type="domain" description="D-isomer specific 2-hydroxyacid dehydrogenase NAD-binding" evidence="4">
    <location>
        <begin position="109"/>
        <end position="287"/>
    </location>
</feature>
<dbReference type="Gene3D" id="3.40.50.720">
    <property type="entry name" value="NAD(P)-binding Rossmann-like Domain"/>
    <property type="match status" value="2"/>
</dbReference>
<comment type="similarity">
    <text evidence="2">Belongs to the D-isomer specific 2-hydroxyacid dehydrogenase family.</text>
</comment>
<feature type="domain" description="D-isomer specific 2-hydroxyacid dehydrogenase catalytic" evidence="3">
    <location>
        <begin position="5"/>
        <end position="319"/>
    </location>
</feature>
<dbReference type="SUPFAM" id="SSF52283">
    <property type="entry name" value="Formate/glycerate dehydrogenase catalytic domain-like"/>
    <property type="match status" value="1"/>
</dbReference>
<reference evidence="5" key="1">
    <citation type="submission" date="2021-03" db="EMBL/GenBank/DDBJ databases">
        <authorList>
            <person name="Jaffe A."/>
        </authorList>
    </citation>
    <scope>NUCLEOTIDE SEQUENCE</scope>
    <source>
        <strain evidence="5">RIFCSPLOWO2_01_FULL_58_19</strain>
    </source>
</reference>
<dbReference type="InterPro" id="IPR029753">
    <property type="entry name" value="D-isomer_DH_CS"/>
</dbReference>
<proteinExistence type="inferred from homology"/>
<dbReference type="SUPFAM" id="SSF51735">
    <property type="entry name" value="NAD(P)-binding Rossmann-fold domains"/>
    <property type="match status" value="1"/>
</dbReference>
<dbReference type="AlphaFoldDB" id="A0A8T4L999"/>
<dbReference type="GO" id="GO:0016618">
    <property type="term" value="F:hydroxypyruvate reductase [NAD(P)H] activity"/>
    <property type="evidence" value="ECO:0007669"/>
    <property type="project" value="TreeGrafter"/>
</dbReference>
<dbReference type="InterPro" id="IPR006139">
    <property type="entry name" value="D-isomer_2_OHA_DH_cat_dom"/>
</dbReference>
<name>A0A8T4L999_9ARCH</name>
<dbReference type="EMBL" id="JAGVWE010000002">
    <property type="protein sequence ID" value="MBS3062472.1"/>
    <property type="molecule type" value="Genomic_DNA"/>
</dbReference>
<evidence type="ECO:0000313" key="5">
    <source>
        <dbReference type="EMBL" id="MBS3062472.1"/>
    </source>
</evidence>
<dbReference type="PROSITE" id="PS00671">
    <property type="entry name" value="D_2_HYDROXYACID_DH_3"/>
    <property type="match status" value="1"/>
</dbReference>
<protein>
    <submittedName>
        <fullName evidence="5">D-glycerate dehydrogenase</fullName>
    </submittedName>
</protein>